<evidence type="ECO:0000256" key="7">
    <source>
        <dbReference type="ARBA" id="ARBA00023011"/>
    </source>
</evidence>
<keyword evidence="4 13" id="KW-0812">Transmembrane</keyword>
<comment type="subcellular location">
    <subcellularLocation>
        <location evidence="1">Membrane</location>
        <topology evidence="1">Multi-pass membrane protein</topology>
    </subcellularLocation>
</comment>
<feature type="transmembrane region" description="Helical" evidence="14">
    <location>
        <begin position="76"/>
        <end position="106"/>
    </location>
</feature>
<keyword evidence="8" id="KW-0443">Lipid metabolism</keyword>
<evidence type="ECO:0000256" key="14">
    <source>
        <dbReference type="SAM" id="Phobius"/>
    </source>
</evidence>
<evidence type="ECO:0000313" key="16">
    <source>
        <dbReference type="EMBL" id="ABO72614.1"/>
    </source>
</evidence>
<evidence type="ECO:0000256" key="11">
    <source>
        <dbReference type="ARBA" id="ARBA00023221"/>
    </source>
</evidence>
<evidence type="ECO:0000256" key="4">
    <source>
        <dbReference type="ARBA" id="ARBA00022692"/>
    </source>
</evidence>
<feature type="domain" description="EXPERA" evidence="15">
    <location>
        <begin position="86"/>
        <end position="234"/>
    </location>
</feature>
<evidence type="ECO:0000256" key="6">
    <source>
        <dbReference type="ARBA" id="ARBA00022989"/>
    </source>
</evidence>
<feature type="transmembrane region" description="Helical" evidence="14">
    <location>
        <begin position="179"/>
        <end position="195"/>
    </location>
</feature>
<dbReference type="AlphaFoldDB" id="A5Y5I5"/>
<evidence type="ECO:0000256" key="5">
    <source>
        <dbReference type="ARBA" id="ARBA00022955"/>
    </source>
</evidence>
<keyword evidence="6 13" id="KW-1133">Transmembrane helix</keyword>
<name>A5Y5I5_BOTFU</name>
<evidence type="ECO:0000256" key="1">
    <source>
        <dbReference type="ARBA" id="ARBA00004141"/>
    </source>
</evidence>
<organism evidence="16">
    <name type="scientific">Botryotinia fuckeliana</name>
    <name type="common">Noble rot fungus</name>
    <name type="synonym">Botrytis cinerea</name>
    <dbReference type="NCBI Taxonomy" id="40559"/>
    <lineage>
        <taxon>Eukaryota</taxon>
        <taxon>Fungi</taxon>
        <taxon>Dikarya</taxon>
        <taxon>Ascomycota</taxon>
        <taxon>Pezizomycotina</taxon>
        <taxon>Leotiomycetes</taxon>
        <taxon>Helotiales</taxon>
        <taxon>Sclerotiniaceae</taxon>
        <taxon>Botrytis</taxon>
    </lineage>
</organism>
<feature type="transmembrane region" description="Helical" evidence="14">
    <location>
        <begin position="143"/>
        <end position="167"/>
    </location>
</feature>
<evidence type="ECO:0000256" key="8">
    <source>
        <dbReference type="ARBA" id="ARBA00023098"/>
    </source>
</evidence>
<evidence type="ECO:0000259" key="15">
    <source>
        <dbReference type="PROSITE" id="PS51751"/>
    </source>
</evidence>
<keyword evidence="11" id="KW-0753">Steroid metabolism</keyword>
<keyword evidence="9 13" id="KW-0472">Membrane</keyword>
<dbReference type="InterPro" id="IPR007905">
    <property type="entry name" value="EBP"/>
</dbReference>
<evidence type="ECO:0000256" key="2">
    <source>
        <dbReference type="ARBA" id="ARBA00008337"/>
    </source>
</evidence>
<accession>A5Y5I5</accession>
<dbReference type="PANTHER" id="PTHR14207">
    <property type="entry name" value="STEROL ISOMERASE"/>
    <property type="match status" value="1"/>
</dbReference>
<dbReference type="PROSITE" id="PS51751">
    <property type="entry name" value="EXPERA"/>
    <property type="match status" value="1"/>
</dbReference>
<dbReference type="EMBL" id="EF173622">
    <property type="protein sequence ID" value="ABO72614.1"/>
    <property type="molecule type" value="Genomic_DNA"/>
</dbReference>
<evidence type="ECO:0000256" key="3">
    <source>
        <dbReference type="ARBA" id="ARBA00022516"/>
    </source>
</evidence>
<keyword evidence="5" id="KW-0752">Steroid biosynthesis</keyword>
<dbReference type="GO" id="GO:0016020">
    <property type="term" value="C:membrane"/>
    <property type="evidence" value="ECO:0007669"/>
    <property type="project" value="UniProtKB-SubCell"/>
</dbReference>
<keyword evidence="10" id="KW-1207">Sterol metabolism</keyword>
<comment type="similarity">
    <text evidence="2">Belongs to the EBP family.</text>
</comment>
<dbReference type="Pfam" id="PF05241">
    <property type="entry name" value="EBP"/>
    <property type="match status" value="1"/>
</dbReference>
<evidence type="ECO:0000256" key="9">
    <source>
        <dbReference type="ARBA" id="ARBA00023136"/>
    </source>
</evidence>
<feature type="transmembrane region" description="Helical" evidence="14">
    <location>
        <begin position="37"/>
        <end position="56"/>
    </location>
</feature>
<dbReference type="GO" id="GO:0004769">
    <property type="term" value="F:steroid Delta-isomerase activity"/>
    <property type="evidence" value="ECO:0007669"/>
    <property type="project" value="TreeGrafter"/>
</dbReference>
<sequence length="265" mass="30759">MASIMENASIESAAAVIVNHPYYPLEMEIASYLANEWTVPTLLSIFFGACAVLFLCTRTFVARSYPHLPSTEKAAIWWLVLCKSFPSMLLHSFLTFIIAGAIHLFFEGYFSLHHTKIIKDQQLLGQLWKEYALSDSRYLTSDPFVLCMETVTAFLWGPMCFTVAAFIATRHPLRHPLQIIVTVGQIYGLVLYYATHTFDYYHKEVNYSRPEFLYFWFYYFFMNFLWMIFPGMLLVDSVRTIARTFTELDQVKNTRKAKGFAKKGQ</sequence>
<evidence type="ECO:0000256" key="10">
    <source>
        <dbReference type="ARBA" id="ARBA00023166"/>
    </source>
</evidence>
<evidence type="ECO:0000256" key="12">
    <source>
        <dbReference type="ARBA" id="ARBA00023235"/>
    </source>
</evidence>
<dbReference type="GO" id="GO:0000247">
    <property type="term" value="F:C-8 sterol isomerase activity"/>
    <property type="evidence" value="ECO:0007669"/>
    <property type="project" value="TreeGrafter"/>
</dbReference>
<dbReference type="InterPro" id="IPR033118">
    <property type="entry name" value="EXPERA"/>
</dbReference>
<keyword evidence="7" id="KW-0756">Sterol biosynthesis</keyword>
<feature type="transmembrane region" description="Helical" evidence="14">
    <location>
        <begin position="215"/>
        <end position="235"/>
    </location>
</feature>
<dbReference type="GO" id="GO:0005783">
    <property type="term" value="C:endoplasmic reticulum"/>
    <property type="evidence" value="ECO:0007669"/>
    <property type="project" value="TreeGrafter"/>
</dbReference>
<evidence type="ECO:0000256" key="13">
    <source>
        <dbReference type="PROSITE-ProRule" id="PRU01087"/>
    </source>
</evidence>
<keyword evidence="12" id="KW-0413">Isomerase</keyword>
<dbReference type="GO" id="GO:0047750">
    <property type="term" value="F:cholestenol delta-isomerase activity"/>
    <property type="evidence" value="ECO:0007669"/>
    <property type="project" value="InterPro"/>
</dbReference>
<dbReference type="GO" id="GO:0016126">
    <property type="term" value="P:sterol biosynthetic process"/>
    <property type="evidence" value="ECO:0007669"/>
    <property type="project" value="UniProtKB-KW"/>
</dbReference>
<reference evidence="16" key="1">
    <citation type="journal article" date="2008" name="Eukaryot. Cell">
        <title>A Botrytis cinerea emopamil binding domain protein, required for full virulence, belongs to a eukaryotic superfamily which has expanded in euascomycetes.</title>
        <authorList>
            <person name="Gioti A."/>
            <person name="Pradier J.M."/>
            <person name="Fournier E."/>
            <person name="Le Pecheur P."/>
            <person name="Giraud C."/>
            <person name="Debieu D."/>
            <person name="Bach J."/>
            <person name="Leroux P."/>
            <person name="Levis C."/>
        </authorList>
    </citation>
    <scope>NUCLEOTIDE SEQUENCE</scope>
</reference>
<proteinExistence type="inferred from homology"/>
<dbReference type="PANTHER" id="PTHR14207:SF0">
    <property type="entry name" value="3-BETA-HYDROXYSTEROID-DELTA(8),DELTA(7)-ISOMERASE"/>
    <property type="match status" value="1"/>
</dbReference>
<protein>
    <submittedName>
        <fullName evidence="16">EBDP2</fullName>
    </submittedName>
</protein>
<keyword evidence="3" id="KW-0444">Lipid biosynthesis</keyword>